<comment type="catalytic activity">
    <reaction evidence="8">
        <text>ATP + H2O = ADP + phosphate + H(+)</text>
        <dbReference type="Rhea" id="RHEA:13065"/>
        <dbReference type="ChEBI" id="CHEBI:15377"/>
        <dbReference type="ChEBI" id="CHEBI:15378"/>
        <dbReference type="ChEBI" id="CHEBI:30616"/>
        <dbReference type="ChEBI" id="CHEBI:43474"/>
        <dbReference type="ChEBI" id="CHEBI:456216"/>
        <dbReference type="EC" id="3.6.4.13"/>
    </reaction>
</comment>
<dbReference type="GO" id="GO:0003723">
    <property type="term" value="F:RNA binding"/>
    <property type="evidence" value="ECO:0007669"/>
    <property type="project" value="UniProtKB-UniRule"/>
</dbReference>
<name>A0A9Q1BVR5_HOLLE</name>
<dbReference type="GO" id="GO:0005524">
    <property type="term" value="F:ATP binding"/>
    <property type="evidence" value="ECO:0007669"/>
    <property type="project" value="UniProtKB-UniRule"/>
</dbReference>
<proteinExistence type="inferred from homology"/>
<dbReference type="InterPro" id="IPR014001">
    <property type="entry name" value="Helicase_ATP-bd"/>
</dbReference>
<feature type="region of interest" description="Disordered" evidence="9">
    <location>
        <begin position="763"/>
        <end position="799"/>
    </location>
</feature>
<sequence>MAASMRVKRERHLGNKIINLNSRGDWREVVVDLQVFADEKFAGFSGLEELKSYDYGPRNESILLLWHQMLQVPQLHQISIQSIYWSIAAGRATGEKSKRKRKASMQTSPQPKKKKKQKKSDLSIKSKPTKETRRKKSGREIYRELLQKKKQRKVTEQKKEIQDMSAWSHLPIPTEVLLALSELGFSSPTPIQHQCLGPAIYKRSDIVGGAETGSGKTLAFGIPILDFILKLKAGKILVNKGRSTKESENDSAPDPEMTQVKSSSSNEEEWADDDLLLKDTPALVKAKVKGQEDNLYALILTPTRELAVQVKNHIAAAAKYTDIKIALVVGGMSLEKQMRILKRQPEVVVGTPGRIWELYQQFEPHLRKIISIRCLVIDEADRMVERTHFAELTEILNVVNSSPHKDQRQTLLFSATLSLVHSGPKRKIMNWKQRTRQQVLGKLMDKVGLKQTATIVDLTKKEGTVSTLLESKIFCNIDQKDIYLYYFLLQYPGRTLVFCNSIDCIRRLLSILTILQCSPYPLHSSMHQKQRLKNLERFTENPKGLLLATDVAARGLDIPNVQHVIHYQAPRTTEIYIHRSGRTARQAKQGLSVLFLSPKEIGVYRTFCKTLDKEEIATFPVDSRYFAEVLRRVELAREIDSLTHQYEKKKHKNNWFQKAAEEMDIIIDEELNPLLEDLGSSHDQKGYKAKLDALKADMKFLLKKKIFPSGYSQRYITSSGSLLQSMLEAKDKSKTAISELGQDKDFNISKEKKEVWESWKKHMKKNNSDQISGPGQKKSRNKYKHLGKKVKKVAEPKGE</sequence>
<evidence type="ECO:0000259" key="11">
    <source>
        <dbReference type="PROSITE" id="PS51194"/>
    </source>
</evidence>
<feature type="domain" description="Helicase C-terminal" evidence="11">
    <location>
        <begin position="481"/>
        <end position="627"/>
    </location>
</feature>
<evidence type="ECO:0000256" key="1">
    <source>
        <dbReference type="ARBA" id="ARBA00022741"/>
    </source>
</evidence>
<dbReference type="Pfam" id="PF00270">
    <property type="entry name" value="DEAD"/>
    <property type="match status" value="1"/>
</dbReference>
<dbReference type="Proteomes" id="UP001152320">
    <property type="component" value="Chromosome 11"/>
</dbReference>
<organism evidence="13 14">
    <name type="scientific">Holothuria leucospilota</name>
    <name type="common">Black long sea cucumber</name>
    <name type="synonym">Mertensiothuria leucospilota</name>
    <dbReference type="NCBI Taxonomy" id="206669"/>
    <lineage>
        <taxon>Eukaryota</taxon>
        <taxon>Metazoa</taxon>
        <taxon>Echinodermata</taxon>
        <taxon>Eleutherozoa</taxon>
        <taxon>Echinozoa</taxon>
        <taxon>Holothuroidea</taxon>
        <taxon>Aspidochirotacea</taxon>
        <taxon>Aspidochirotida</taxon>
        <taxon>Holothuriidae</taxon>
        <taxon>Holothuria</taxon>
    </lineage>
</organism>
<dbReference type="CDD" id="cd18787">
    <property type="entry name" value="SF2_C_DEAD"/>
    <property type="match status" value="1"/>
</dbReference>
<keyword evidence="14" id="KW-1185">Reference proteome</keyword>
<accession>A0A9Q1BVR5</accession>
<dbReference type="InterPro" id="IPR000629">
    <property type="entry name" value="RNA-helicase_DEAD-box_CS"/>
</dbReference>
<evidence type="ECO:0000256" key="9">
    <source>
        <dbReference type="SAM" id="MobiDB-lite"/>
    </source>
</evidence>
<dbReference type="SMART" id="SM00490">
    <property type="entry name" value="HELICc"/>
    <property type="match status" value="1"/>
</dbReference>
<dbReference type="PANTHER" id="PTHR24031">
    <property type="entry name" value="RNA HELICASE"/>
    <property type="match status" value="1"/>
</dbReference>
<keyword evidence="2 7" id="KW-0378">Hydrolase</keyword>
<evidence type="ECO:0000313" key="14">
    <source>
        <dbReference type="Proteomes" id="UP001152320"/>
    </source>
</evidence>
<dbReference type="AlphaFoldDB" id="A0A9Q1BVR5"/>
<dbReference type="SMART" id="SM00487">
    <property type="entry name" value="DEXDc"/>
    <property type="match status" value="1"/>
</dbReference>
<dbReference type="OrthoDB" id="4310724at2759"/>
<feature type="region of interest" description="Disordered" evidence="9">
    <location>
        <begin position="242"/>
        <end position="271"/>
    </location>
</feature>
<evidence type="ECO:0000256" key="6">
    <source>
        <dbReference type="PROSITE-ProRule" id="PRU00552"/>
    </source>
</evidence>
<dbReference type="InterPro" id="IPR027417">
    <property type="entry name" value="P-loop_NTPase"/>
</dbReference>
<dbReference type="SUPFAM" id="SSF52540">
    <property type="entry name" value="P-loop containing nucleoside triphosphate hydrolases"/>
    <property type="match status" value="2"/>
</dbReference>
<dbReference type="InterPro" id="IPR014014">
    <property type="entry name" value="RNA_helicase_DEAD_Q_motif"/>
</dbReference>
<evidence type="ECO:0000256" key="5">
    <source>
        <dbReference type="ARBA" id="ARBA00022884"/>
    </source>
</evidence>
<feature type="compositionally biased region" description="Basic and acidic residues" evidence="9">
    <location>
        <begin position="119"/>
        <end position="131"/>
    </location>
</feature>
<reference evidence="13" key="1">
    <citation type="submission" date="2021-10" db="EMBL/GenBank/DDBJ databases">
        <title>Tropical sea cucumber genome reveals ecological adaptation and Cuvierian tubules defense mechanism.</title>
        <authorList>
            <person name="Chen T."/>
        </authorList>
    </citation>
    <scope>NUCLEOTIDE SEQUENCE</scope>
    <source>
        <strain evidence="13">Nanhai2018</strain>
        <tissue evidence="13">Muscle</tissue>
    </source>
</reference>
<dbReference type="CDD" id="cd17946">
    <property type="entry name" value="DEADc_DDX24"/>
    <property type="match status" value="1"/>
</dbReference>
<keyword evidence="5 8" id="KW-0694">RNA-binding</keyword>
<dbReference type="Pfam" id="PF00271">
    <property type="entry name" value="Helicase_C"/>
    <property type="match status" value="1"/>
</dbReference>
<feature type="domain" description="DEAD-box RNA helicase Q" evidence="12">
    <location>
        <begin position="165"/>
        <end position="193"/>
    </location>
</feature>
<comment type="similarity">
    <text evidence="7">Belongs to the DEAD box helicase family.</text>
</comment>
<feature type="domain" description="Helicase ATP-binding" evidence="10">
    <location>
        <begin position="197"/>
        <end position="435"/>
    </location>
</feature>
<feature type="region of interest" description="Disordered" evidence="9">
    <location>
        <begin position="95"/>
        <end position="140"/>
    </location>
</feature>
<dbReference type="GO" id="GO:0016787">
    <property type="term" value="F:hydrolase activity"/>
    <property type="evidence" value="ECO:0007669"/>
    <property type="project" value="UniProtKB-KW"/>
</dbReference>
<evidence type="ECO:0000256" key="2">
    <source>
        <dbReference type="ARBA" id="ARBA00022801"/>
    </source>
</evidence>
<evidence type="ECO:0000256" key="7">
    <source>
        <dbReference type="RuleBase" id="RU000492"/>
    </source>
</evidence>
<dbReference type="EMBL" id="JAIZAY010000011">
    <property type="protein sequence ID" value="KAJ8033530.1"/>
    <property type="molecule type" value="Genomic_DNA"/>
</dbReference>
<evidence type="ECO:0000256" key="3">
    <source>
        <dbReference type="ARBA" id="ARBA00022806"/>
    </source>
</evidence>
<gene>
    <name evidence="13" type="ORF">HOLleu_23795</name>
</gene>
<comment type="function">
    <text evidence="8">RNA helicase.</text>
</comment>
<dbReference type="PROSITE" id="PS51194">
    <property type="entry name" value="HELICASE_CTER"/>
    <property type="match status" value="1"/>
</dbReference>
<keyword evidence="3 7" id="KW-0347">Helicase</keyword>
<dbReference type="InterPro" id="IPR001650">
    <property type="entry name" value="Helicase_C-like"/>
</dbReference>
<evidence type="ECO:0000313" key="13">
    <source>
        <dbReference type="EMBL" id="KAJ8033530.1"/>
    </source>
</evidence>
<evidence type="ECO:0000256" key="4">
    <source>
        <dbReference type="ARBA" id="ARBA00022840"/>
    </source>
</evidence>
<dbReference type="InterPro" id="IPR011545">
    <property type="entry name" value="DEAD/DEAH_box_helicase_dom"/>
</dbReference>
<feature type="short sequence motif" description="Q motif" evidence="6">
    <location>
        <begin position="165"/>
        <end position="193"/>
    </location>
</feature>
<evidence type="ECO:0000259" key="12">
    <source>
        <dbReference type="PROSITE" id="PS51195"/>
    </source>
</evidence>
<dbReference type="PROSITE" id="PS51192">
    <property type="entry name" value="HELICASE_ATP_BIND_1"/>
    <property type="match status" value="1"/>
</dbReference>
<evidence type="ECO:0000256" key="8">
    <source>
        <dbReference type="RuleBase" id="RU365068"/>
    </source>
</evidence>
<comment type="domain">
    <text evidence="8">The Q motif is unique to and characteristic of the DEAD box family of RNA helicases and controls ATP binding and hydrolysis.</text>
</comment>
<keyword evidence="1 7" id="KW-0547">Nucleotide-binding</keyword>
<dbReference type="Gene3D" id="3.40.50.300">
    <property type="entry name" value="P-loop containing nucleotide triphosphate hydrolases"/>
    <property type="match status" value="2"/>
</dbReference>
<dbReference type="GO" id="GO:0003724">
    <property type="term" value="F:RNA helicase activity"/>
    <property type="evidence" value="ECO:0007669"/>
    <property type="project" value="UniProtKB-EC"/>
</dbReference>
<evidence type="ECO:0000259" key="10">
    <source>
        <dbReference type="PROSITE" id="PS51192"/>
    </source>
</evidence>
<keyword evidence="4 7" id="KW-0067">ATP-binding</keyword>
<protein>
    <recommendedName>
        <fullName evidence="8">ATP-dependent RNA helicase</fullName>
        <ecNumber evidence="8">3.6.4.13</ecNumber>
    </recommendedName>
</protein>
<dbReference type="PROSITE" id="PS51195">
    <property type="entry name" value="Q_MOTIF"/>
    <property type="match status" value="1"/>
</dbReference>
<dbReference type="PROSITE" id="PS00039">
    <property type="entry name" value="DEAD_ATP_HELICASE"/>
    <property type="match status" value="1"/>
</dbReference>
<dbReference type="EC" id="3.6.4.13" evidence="8"/>
<comment type="caution">
    <text evidence="13">The sequence shown here is derived from an EMBL/GenBank/DDBJ whole genome shotgun (WGS) entry which is preliminary data.</text>
</comment>
<feature type="compositionally biased region" description="Basic residues" evidence="9">
    <location>
        <begin position="777"/>
        <end position="791"/>
    </location>
</feature>